<dbReference type="AlphaFoldDB" id="A0A1G2RJK9"/>
<dbReference type="EMBL" id="MHUG01000016">
    <property type="protein sequence ID" value="OHA73023.1"/>
    <property type="molecule type" value="Genomic_DNA"/>
</dbReference>
<protein>
    <recommendedName>
        <fullName evidence="3">Peptidase M20 dimerisation domain-containing protein</fullName>
    </recommendedName>
</protein>
<organism evidence="4 5">
    <name type="scientific">Candidatus Wildermuthbacteria bacterium RIFCSPLOWO2_01_FULL_48_16</name>
    <dbReference type="NCBI Taxonomy" id="1802461"/>
    <lineage>
        <taxon>Bacteria</taxon>
        <taxon>Candidatus Wildermuthiibacteriota</taxon>
    </lineage>
</organism>
<gene>
    <name evidence="4" type="ORF">A3B24_01250</name>
</gene>
<proteinExistence type="predicted"/>
<name>A0A1G2RJK9_9BACT</name>
<dbReference type="InterPro" id="IPR011650">
    <property type="entry name" value="Peptidase_M20_dimer"/>
</dbReference>
<dbReference type="GO" id="GO:0008777">
    <property type="term" value="F:acetylornithine deacetylase activity"/>
    <property type="evidence" value="ECO:0007669"/>
    <property type="project" value="TreeGrafter"/>
</dbReference>
<evidence type="ECO:0000313" key="5">
    <source>
        <dbReference type="Proteomes" id="UP000176917"/>
    </source>
</evidence>
<evidence type="ECO:0000256" key="1">
    <source>
        <dbReference type="ARBA" id="ARBA00022723"/>
    </source>
</evidence>
<dbReference type="Gene3D" id="3.30.70.360">
    <property type="match status" value="1"/>
</dbReference>
<dbReference type="InterPro" id="IPR036264">
    <property type="entry name" value="Bact_exopeptidase_dim_dom"/>
</dbReference>
<dbReference type="GO" id="GO:0006526">
    <property type="term" value="P:L-arginine biosynthetic process"/>
    <property type="evidence" value="ECO:0007669"/>
    <property type="project" value="TreeGrafter"/>
</dbReference>
<dbReference type="SUPFAM" id="SSF55031">
    <property type="entry name" value="Bacterial exopeptidase dimerisation domain"/>
    <property type="match status" value="1"/>
</dbReference>
<dbReference type="GO" id="GO:0046872">
    <property type="term" value="F:metal ion binding"/>
    <property type="evidence" value="ECO:0007669"/>
    <property type="project" value="UniProtKB-KW"/>
</dbReference>
<keyword evidence="2" id="KW-0378">Hydrolase</keyword>
<dbReference type="InterPro" id="IPR002933">
    <property type="entry name" value="Peptidase_M20"/>
</dbReference>
<dbReference type="PANTHER" id="PTHR43808">
    <property type="entry name" value="ACETYLORNITHINE DEACETYLASE"/>
    <property type="match status" value="1"/>
</dbReference>
<keyword evidence="1" id="KW-0479">Metal-binding</keyword>
<dbReference type="PANTHER" id="PTHR43808:SF31">
    <property type="entry name" value="N-ACETYL-L-CITRULLINE DEACETYLASE"/>
    <property type="match status" value="1"/>
</dbReference>
<dbReference type="STRING" id="1802461.A3B24_01250"/>
<comment type="caution">
    <text evidence="4">The sequence shown here is derived from an EMBL/GenBank/DDBJ whole genome shotgun (WGS) entry which is preliminary data.</text>
</comment>
<dbReference type="Gene3D" id="3.40.630.10">
    <property type="entry name" value="Zn peptidases"/>
    <property type="match status" value="1"/>
</dbReference>
<dbReference type="Pfam" id="PF01546">
    <property type="entry name" value="Peptidase_M20"/>
    <property type="match status" value="1"/>
</dbReference>
<dbReference type="Pfam" id="PF07687">
    <property type="entry name" value="M20_dimer"/>
    <property type="match status" value="1"/>
</dbReference>
<feature type="domain" description="Peptidase M20 dimerisation" evidence="3">
    <location>
        <begin position="163"/>
        <end position="262"/>
    </location>
</feature>
<sequence>MKLEQILKTLIRFKTVTSDQKQNALCLRWIQKQCKKYKVFTKLIYQASFPSLLITTQKTKTPTLWLGAHVDVVPGSPQVFVPKQKESRLYGRGTFDMKFAVACYLKLLEDLSKKLPRYDFGIMLTSDEEIGGEEGVKYLVAKGYRSKVVFIPDGGQNWDIEKGAKGVLELEVVSKGISAHGSRTWLGGNAITSLMGFLDRIQKLFPQEPCGDTIHWHATCNVGVIEGGKAANQIPDFAKAQLSIRIPSESQTKALLKKIRALEKKFPSIKVAIVHATPSFRNDFKLSFAELFSRIAKNKYGIKTGLDLSHGTSDARFFVQRGIPAVSVRPQGGGHHGENEWIDLKDLERFYSVFKDFVIQVSQKT</sequence>
<evidence type="ECO:0000313" key="4">
    <source>
        <dbReference type="EMBL" id="OHA73023.1"/>
    </source>
</evidence>
<dbReference type="Proteomes" id="UP000176917">
    <property type="component" value="Unassembled WGS sequence"/>
</dbReference>
<dbReference type="SUPFAM" id="SSF53187">
    <property type="entry name" value="Zn-dependent exopeptidases"/>
    <property type="match status" value="1"/>
</dbReference>
<accession>A0A1G2RJK9</accession>
<dbReference type="InterPro" id="IPR050072">
    <property type="entry name" value="Peptidase_M20A"/>
</dbReference>
<evidence type="ECO:0000256" key="2">
    <source>
        <dbReference type="ARBA" id="ARBA00022801"/>
    </source>
</evidence>
<evidence type="ECO:0000259" key="3">
    <source>
        <dbReference type="Pfam" id="PF07687"/>
    </source>
</evidence>
<reference evidence="4 5" key="1">
    <citation type="journal article" date="2016" name="Nat. Commun.">
        <title>Thousands of microbial genomes shed light on interconnected biogeochemical processes in an aquifer system.</title>
        <authorList>
            <person name="Anantharaman K."/>
            <person name="Brown C.T."/>
            <person name="Hug L.A."/>
            <person name="Sharon I."/>
            <person name="Castelle C.J."/>
            <person name="Probst A.J."/>
            <person name="Thomas B.C."/>
            <person name="Singh A."/>
            <person name="Wilkins M.J."/>
            <person name="Karaoz U."/>
            <person name="Brodie E.L."/>
            <person name="Williams K.H."/>
            <person name="Hubbard S.S."/>
            <person name="Banfield J.F."/>
        </authorList>
    </citation>
    <scope>NUCLEOTIDE SEQUENCE [LARGE SCALE GENOMIC DNA]</scope>
</reference>